<protein>
    <submittedName>
        <fullName evidence="2">Uncharacterized protein</fullName>
    </submittedName>
</protein>
<evidence type="ECO:0000313" key="3">
    <source>
        <dbReference type="Proteomes" id="UP000800200"/>
    </source>
</evidence>
<evidence type="ECO:0000256" key="1">
    <source>
        <dbReference type="SAM" id="MobiDB-lite"/>
    </source>
</evidence>
<dbReference type="OrthoDB" id="3644322at2759"/>
<gene>
    <name evidence="2" type="ORF">K469DRAFT_244662</name>
</gene>
<feature type="compositionally biased region" description="Low complexity" evidence="1">
    <location>
        <begin position="147"/>
        <end position="158"/>
    </location>
</feature>
<sequence>MDGFSDAPMTIAQSDANESTQGESAANSDVEPPPTPASIDVPEAARDKLPSLTTHPVLYAKCHLFLEKLKDRFGPTSKEVAVCHNVLYDFSECKTSKEVVYDEIMHQLGDDSDFKEEFKDIYFNYSDDSRSTQELHASVFSQPTPESQPSPGLQPQHQPQLLMPSIVGHWNSSQFMLPSQPSVSLQSSHSMRLADQGLYTPRNPAFLTPSTMNNNGYGRQGLYQPMFSQSAYKNSNVYAGSLSSMAPVPGNSRPTMNFSSSPATPMMNTISSASRYTSPGTDHAHTPTFASTFAPYTGYGSGSQHSSPSLNFRAQPQRSFPLNDAWSAGQFNDYSNDSRPSRALTGAQFDNGFVFSRLNAALASSQQVTPPSLSNREPTLQMESSYQTFTSPSPSVLGTPVAVPLGQDTFDMPPPDMKRKKKGSRLSEPTLQNDDRGDEEALERSMPPDGSPSPVLLTQSDQSSSGQKTATRKGRGGAFVHKICGQRFPTRSAVKKHHWGPNLYDFDTARGCWAKHGKPNIAWDEHQSCNQERAPSGRIKDSACPQSTPQATPPEFKAQSVPNMLPDITITPSGFTNLSDLPGKVAESLSNTPTPSQLPVSGRVLEYHTSGLPGPATQGLDTLAKAANVASKLDTPTRQDRNDSLVSDLEVKVSADEGQGYNEVALVGVSHIPPEIPPGDIWSTLPPLPPGFGIFQEEQQEDTFPASMSAGQGQHEEDNTVAAHSTEPHVIADTHTIEYESSGPASAGSTVKGTSKKSRRAPRNSVSKRELKTLGLAGSPGPKRKKSKRG</sequence>
<dbReference type="EMBL" id="ML994613">
    <property type="protein sequence ID" value="KAF2193842.1"/>
    <property type="molecule type" value="Genomic_DNA"/>
</dbReference>
<evidence type="ECO:0000313" key="2">
    <source>
        <dbReference type="EMBL" id="KAF2193842.1"/>
    </source>
</evidence>
<feature type="region of interest" description="Disordered" evidence="1">
    <location>
        <begin position="365"/>
        <end position="478"/>
    </location>
</feature>
<feature type="region of interest" description="Disordered" evidence="1">
    <location>
        <begin position="524"/>
        <end position="560"/>
    </location>
</feature>
<accession>A0A6A6ES68</accession>
<feature type="compositionally biased region" description="Polar residues" evidence="1">
    <location>
        <begin position="11"/>
        <end position="27"/>
    </location>
</feature>
<reference evidence="2" key="1">
    <citation type="journal article" date="2020" name="Stud. Mycol.">
        <title>101 Dothideomycetes genomes: a test case for predicting lifestyles and emergence of pathogens.</title>
        <authorList>
            <person name="Haridas S."/>
            <person name="Albert R."/>
            <person name="Binder M."/>
            <person name="Bloem J."/>
            <person name="Labutti K."/>
            <person name="Salamov A."/>
            <person name="Andreopoulos B."/>
            <person name="Baker S."/>
            <person name="Barry K."/>
            <person name="Bills G."/>
            <person name="Bluhm B."/>
            <person name="Cannon C."/>
            <person name="Castanera R."/>
            <person name="Culley D."/>
            <person name="Daum C."/>
            <person name="Ezra D."/>
            <person name="Gonzalez J."/>
            <person name="Henrissat B."/>
            <person name="Kuo A."/>
            <person name="Liang C."/>
            <person name="Lipzen A."/>
            <person name="Lutzoni F."/>
            <person name="Magnuson J."/>
            <person name="Mondo S."/>
            <person name="Nolan M."/>
            <person name="Ohm R."/>
            <person name="Pangilinan J."/>
            <person name="Park H.-J."/>
            <person name="Ramirez L."/>
            <person name="Alfaro M."/>
            <person name="Sun H."/>
            <person name="Tritt A."/>
            <person name="Yoshinaga Y."/>
            <person name="Zwiers L.-H."/>
            <person name="Turgeon B."/>
            <person name="Goodwin S."/>
            <person name="Spatafora J."/>
            <person name="Crous P."/>
            <person name="Grigoriev I."/>
        </authorList>
    </citation>
    <scope>NUCLEOTIDE SEQUENCE</scope>
    <source>
        <strain evidence="2">CBS 207.26</strain>
    </source>
</reference>
<feature type="compositionally biased region" description="Polar residues" evidence="1">
    <location>
        <begin position="134"/>
        <end position="145"/>
    </location>
</feature>
<keyword evidence="3" id="KW-1185">Reference proteome</keyword>
<feature type="region of interest" description="Disordered" evidence="1">
    <location>
        <begin position="739"/>
        <end position="790"/>
    </location>
</feature>
<feature type="compositionally biased region" description="Polar residues" evidence="1">
    <location>
        <begin position="365"/>
        <end position="396"/>
    </location>
</feature>
<proteinExistence type="predicted"/>
<feature type="compositionally biased region" description="Polar residues" evidence="1">
    <location>
        <begin position="456"/>
        <end position="469"/>
    </location>
</feature>
<feature type="region of interest" description="Disordered" evidence="1">
    <location>
        <begin position="1"/>
        <end position="41"/>
    </location>
</feature>
<dbReference type="Proteomes" id="UP000800200">
    <property type="component" value="Unassembled WGS sequence"/>
</dbReference>
<dbReference type="AlphaFoldDB" id="A0A6A6ES68"/>
<feature type="region of interest" description="Disordered" evidence="1">
    <location>
        <begin position="134"/>
        <end position="158"/>
    </location>
</feature>
<feature type="compositionally biased region" description="Polar residues" evidence="1">
    <location>
        <begin position="743"/>
        <end position="753"/>
    </location>
</feature>
<name>A0A6A6ES68_9PEZI</name>
<organism evidence="2 3">
    <name type="scientific">Zopfia rhizophila CBS 207.26</name>
    <dbReference type="NCBI Taxonomy" id="1314779"/>
    <lineage>
        <taxon>Eukaryota</taxon>
        <taxon>Fungi</taxon>
        <taxon>Dikarya</taxon>
        <taxon>Ascomycota</taxon>
        <taxon>Pezizomycotina</taxon>
        <taxon>Dothideomycetes</taxon>
        <taxon>Dothideomycetes incertae sedis</taxon>
        <taxon>Zopfiaceae</taxon>
        <taxon>Zopfia</taxon>
    </lineage>
</organism>